<reference evidence="2" key="1">
    <citation type="submission" date="2018-02" db="EMBL/GenBank/DDBJ databases">
        <authorList>
            <person name="Holder M.E."/>
            <person name="Ajami N.J."/>
            <person name="Petrosino J.F."/>
        </authorList>
    </citation>
    <scope>NUCLEOTIDE SEQUENCE [LARGE SCALE GENOMIC DNA]</scope>
    <source>
        <strain evidence="2">CCUG 47711</strain>
    </source>
</reference>
<organism evidence="1 2">
    <name type="scientific">Fastidiosipila sanguinis</name>
    <dbReference type="NCBI Taxonomy" id="236753"/>
    <lineage>
        <taxon>Bacteria</taxon>
        <taxon>Bacillati</taxon>
        <taxon>Bacillota</taxon>
        <taxon>Clostridia</taxon>
        <taxon>Eubacteriales</taxon>
        <taxon>Oscillospiraceae</taxon>
        <taxon>Fastidiosipila</taxon>
    </lineage>
</organism>
<evidence type="ECO:0000313" key="1">
    <source>
        <dbReference type="EMBL" id="AVM43074.1"/>
    </source>
</evidence>
<dbReference type="SUPFAM" id="SSF81901">
    <property type="entry name" value="HCP-like"/>
    <property type="match status" value="1"/>
</dbReference>
<keyword evidence="2" id="KW-1185">Reference proteome</keyword>
<dbReference type="Pfam" id="PF08238">
    <property type="entry name" value="Sel1"/>
    <property type="match status" value="3"/>
</dbReference>
<dbReference type="RefSeq" id="WP_106013020.1">
    <property type="nucleotide sequence ID" value="NZ_CP027226.1"/>
</dbReference>
<proteinExistence type="predicted"/>
<dbReference type="PANTHER" id="PTHR43628:SF1">
    <property type="entry name" value="CHITIN SYNTHASE REGULATORY FACTOR 2-RELATED"/>
    <property type="match status" value="1"/>
</dbReference>
<dbReference type="OrthoDB" id="7056571at2"/>
<dbReference type="PANTHER" id="PTHR43628">
    <property type="entry name" value="ACTIVATOR OF C KINASE PROTEIN 1-RELATED"/>
    <property type="match status" value="1"/>
</dbReference>
<accession>A0A2S0KPY9</accession>
<dbReference type="EMBL" id="CP027226">
    <property type="protein sequence ID" value="AVM43074.1"/>
    <property type="molecule type" value="Genomic_DNA"/>
</dbReference>
<dbReference type="SMART" id="SM00671">
    <property type="entry name" value="SEL1"/>
    <property type="match status" value="3"/>
</dbReference>
<evidence type="ECO:0008006" key="3">
    <source>
        <dbReference type="Google" id="ProtNLM"/>
    </source>
</evidence>
<sequence>MDLNKNLLTKTDELAIERNDDSYINAKGANLYGEQSYSQAVEYYHLGAAMGNSDSISNLGYCYLYGRDIPQNTALAVAYFKIACEKKNPDAAYKLGDIYSKNKWGLEDKELSLYYYSLAVEYIIGSGWQTKGSLYYNDELQNFPSLCFALARDLEFWCKNFICKLFRSSI</sequence>
<dbReference type="AlphaFoldDB" id="A0A2S0KPY9"/>
<dbReference type="InterPro" id="IPR006597">
    <property type="entry name" value="Sel1-like"/>
</dbReference>
<dbReference type="Gene3D" id="1.25.40.10">
    <property type="entry name" value="Tetratricopeptide repeat domain"/>
    <property type="match status" value="1"/>
</dbReference>
<dbReference type="InterPro" id="IPR011990">
    <property type="entry name" value="TPR-like_helical_dom_sf"/>
</dbReference>
<protein>
    <recommendedName>
        <fullName evidence="3">Sel1 repeat family protein</fullName>
    </recommendedName>
</protein>
<dbReference type="InterPro" id="IPR052945">
    <property type="entry name" value="Mitotic_Regulator"/>
</dbReference>
<gene>
    <name evidence="1" type="ORF">C5Q98_07560</name>
</gene>
<dbReference type="Proteomes" id="UP000237947">
    <property type="component" value="Chromosome"/>
</dbReference>
<name>A0A2S0KPY9_9FIRM</name>
<evidence type="ECO:0000313" key="2">
    <source>
        <dbReference type="Proteomes" id="UP000237947"/>
    </source>
</evidence>
<dbReference type="KEGG" id="fsa:C5Q98_07560"/>